<dbReference type="AlphaFoldDB" id="A0A1G6N2J9"/>
<comment type="similarity">
    <text evidence="1 2">Belongs to the metallophosphoesterase superfamily. YfcE family.</text>
</comment>
<evidence type="ECO:0000313" key="5">
    <source>
        <dbReference type="EMBL" id="TGG87273.1"/>
    </source>
</evidence>
<keyword evidence="2" id="KW-0479">Metal-binding</keyword>
<evidence type="ECO:0000313" key="4">
    <source>
        <dbReference type="EMBL" id="SDC61456.1"/>
    </source>
</evidence>
<sequence>MKRIFIFSDSHVPTRANSELFQKFDFNSFDYIISAGDIVDDNTYFELINQKPGFIGVHGNMDEYFIKKKLPQKRTLQIEGIRIGIIHGHQTGIANADKLIKMFDKKIDIMIFGHSHKRFDKNISDIRVINPGALCDGYYIVMEMKVKEYKINFEKIDI</sequence>
<dbReference type="NCBIfam" id="TIGR00040">
    <property type="entry name" value="yfcE"/>
    <property type="match status" value="1"/>
</dbReference>
<dbReference type="STRING" id="28234.SAMN04488588_1456"/>
<accession>A0A1G6N2J9</accession>
<feature type="domain" description="Calcineurin-like phosphoesterase" evidence="3">
    <location>
        <begin position="3"/>
        <end position="136"/>
    </location>
</feature>
<dbReference type="SUPFAM" id="SSF56300">
    <property type="entry name" value="Metallo-dependent phosphatases"/>
    <property type="match status" value="1"/>
</dbReference>
<dbReference type="GO" id="GO:0016787">
    <property type="term" value="F:hydrolase activity"/>
    <property type="evidence" value="ECO:0007669"/>
    <property type="project" value="UniProtKB-UniRule"/>
</dbReference>
<proteinExistence type="inferred from homology"/>
<evidence type="ECO:0000256" key="1">
    <source>
        <dbReference type="ARBA" id="ARBA00008950"/>
    </source>
</evidence>
<dbReference type="GO" id="GO:0046872">
    <property type="term" value="F:metal ion binding"/>
    <property type="evidence" value="ECO:0007669"/>
    <property type="project" value="UniProtKB-KW"/>
</dbReference>
<dbReference type="Gene3D" id="3.60.21.10">
    <property type="match status" value="1"/>
</dbReference>
<reference evidence="4 6" key="1">
    <citation type="submission" date="2016-10" db="EMBL/GenBank/DDBJ databases">
        <authorList>
            <person name="de Groot N.N."/>
        </authorList>
    </citation>
    <scope>NUCLEOTIDE SEQUENCE [LARGE SCALE GENOMIC DNA]</scope>
    <source>
        <strain evidence="4 6">WG14</strain>
    </source>
</reference>
<dbReference type="EC" id="3.1.4.-" evidence="2"/>
<keyword evidence="6" id="KW-1185">Reference proteome</keyword>
<dbReference type="Proteomes" id="UP000297288">
    <property type="component" value="Unassembled WGS sequence"/>
</dbReference>
<dbReference type="EMBL" id="SRME01000005">
    <property type="protein sequence ID" value="TGG87273.1"/>
    <property type="molecule type" value="Genomic_DNA"/>
</dbReference>
<evidence type="ECO:0000313" key="6">
    <source>
        <dbReference type="Proteomes" id="UP000199322"/>
    </source>
</evidence>
<dbReference type="RefSeq" id="WP_091404201.1">
    <property type="nucleotide sequence ID" value="NZ_FMYV01000005.1"/>
</dbReference>
<comment type="cofactor">
    <cofactor evidence="2">
        <name>a divalent metal cation</name>
        <dbReference type="ChEBI" id="CHEBI:60240"/>
    </cofactor>
</comment>
<gene>
    <name evidence="5" type="ORF">E4650_08180</name>
    <name evidence="4" type="ORF">SAMN04488588_1456</name>
</gene>
<name>A0A1G6N2J9_9BACT</name>
<dbReference type="PANTHER" id="PTHR11124">
    <property type="entry name" value="VACUOLAR SORTING PROTEIN VPS29"/>
    <property type="match status" value="1"/>
</dbReference>
<dbReference type="InterPro" id="IPR000979">
    <property type="entry name" value="Phosphodiesterase_MJ0936/Vps29"/>
</dbReference>
<evidence type="ECO:0000259" key="3">
    <source>
        <dbReference type="Pfam" id="PF12850"/>
    </source>
</evidence>
<dbReference type="Proteomes" id="UP000199322">
    <property type="component" value="Unassembled WGS sequence"/>
</dbReference>
<dbReference type="EMBL" id="FMYV01000005">
    <property type="protein sequence ID" value="SDC61456.1"/>
    <property type="molecule type" value="Genomic_DNA"/>
</dbReference>
<organism evidence="4 6">
    <name type="scientific">Geotoga petraea</name>
    <dbReference type="NCBI Taxonomy" id="28234"/>
    <lineage>
        <taxon>Bacteria</taxon>
        <taxon>Thermotogati</taxon>
        <taxon>Thermotogota</taxon>
        <taxon>Thermotogae</taxon>
        <taxon>Petrotogales</taxon>
        <taxon>Petrotogaceae</taxon>
        <taxon>Geotoga</taxon>
    </lineage>
</organism>
<dbReference type="OrthoDB" id="9800565at2"/>
<dbReference type="InterPro" id="IPR024654">
    <property type="entry name" value="Calcineurin-like_PHP_lpxH"/>
</dbReference>
<protein>
    <recommendedName>
        <fullName evidence="2">Phosphoesterase</fullName>
        <ecNumber evidence="2">3.1.4.-</ecNumber>
    </recommendedName>
</protein>
<evidence type="ECO:0000256" key="2">
    <source>
        <dbReference type="RuleBase" id="RU362039"/>
    </source>
</evidence>
<evidence type="ECO:0000313" key="7">
    <source>
        <dbReference type="Proteomes" id="UP000297288"/>
    </source>
</evidence>
<dbReference type="InterPro" id="IPR029052">
    <property type="entry name" value="Metallo-depent_PP-like"/>
</dbReference>
<dbReference type="Pfam" id="PF12850">
    <property type="entry name" value="Metallophos_2"/>
    <property type="match status" value="1"/>
</dbReference>
<reference evidence="5 7" key="2">
    <citation type="submission" date="2019-04" db="EMBL/GenBank/DDBJ databases">
        <title>Draft genome sequence data and analysis of a Fermenting Bacterium, Geotoga petraea strain HO-Geo1, isolated from heavy-oil petroleum reservoir in Russia.</title>
        <authorList>
            <person name="Grouzdev D.S."/>
            <person name="Semenova E.M."/>
            <person name="Sokolova D.S."/>
            <person name="Tourova T.P."/>
            <person name="Poltaraus A.B."/>
            <person name="Nazina T.N."/>
        </authorList>
    </citation>
    <scope>NUCLEOTIDE SEQUENCE [LARGE SCALE GENOMIC DNA]</scope>
    <source>
        <strain evidence="5 7">HO-Geo1</strain>
    </source>
</reference>